<comment type="caution">
    <text evidence="2">The sequence shown here is derived from an EMBL/GenBank/DDBJ whole genome shotgun (WGS) entry which is preliminary data.</text>
</comment>
<organism evidence="2 3">
    <name type="scientific">Aduncisulcus paluster</name>
    <dbReference type="NCBI Taxonomy" id="2918883"/>
    <lineage>
        <taxon>Eukaryota</taxon>
        <taxon>Metamonada</taxon>
        <taxon>Carpediemonas-like organisms</taxon>
        <taxon>Aduncisulcus</taxon>
    </lineage>
</organism>
<protein>
    <submittedName>
        <fullName evidence="2">Uncharacterized protein</fullName>
    </submittedName>
</protein>
<feature type="compositionally biased region" description="Low complexity" evidence="1">
    <location>
        <begin position="496"/>
        <end position="505"/>
    </location>
</feature>
<feature type="region of interest" description="Disordered" evidence="1">
    <location>
        <begin position="290"/>
        <end position="327"/>
    </location>
</feature>
<feature type="compositionally biased region" description="Basic and acidic residues" evidence="1">
    <location>
        <begin position="1"/>
        <end position="20"/>
    </location>
</feature>
<proteinExistence type="predicted"/>
<feature type="compositionally biased region" description="Basic residues" evidence="1">
    <location>
        <begin position="566"/>
        <end position="577"/>
    </location>
</feature>
<evidence type="ECO:0000256" key="1">
    <source>
        <dbReference type="SAM" id="MobiDB-lite"/>
    </source>
</evidence>
<dbReference type="Proteomes" id="UP001057375">
    <property type="component" value="Unassembled WGS sequence"/>
</dbReference>
<reference evidence="2" key="1">
    <citation type="submission" date="2022-03" db="EMBL/GenBank/DDBJ databases">
        <title>Draft genome sequence of Aduncisulcus paluster, a free-living microaerophilic Fornicata.</title>
        <authorList>
            <person name="Yuyama I."/>
            <person name="Kume K."/>
            <person name="Tamura T."/>
            <person name="Inagaki Y."/>
            <person name="Hashimoto T."/>
        </authorList>
    </citation>
    <scope>NUCLEOTIDE SEQUENCE</scope>
    <source>
        <strain evidence="2">NY0171</strain>
    </source>
</reference>
<keyword evidence="3" id="KW-1185">Reference proteome</keyword>
<name>A0ABQ5K7A8_9EUKA</name>
<feature type="compositionally biased region" description="Basic residues" evidence="1">
    <location>
        <begin position="513"/>
        <end position="526"/>
    </location>
</feature>
<gene>
    <name evidence="2" type="ORF">ADUPG1_000652</name>
</gene>
<feature type="compositionally biased region" description="Low complexity" evidence="1">
    <location>
        <begin position="392"/>
        <end position="408"/>
    </location>
</feature>
<feature type="region of interest" description="Disordered" evidence="1">
    <location>
        <begin position="449"/>
        <end position="577"/>
    </location>
</feature>
<sequence>MILDKDESQSSHTEELHDIPEDIAIDPVSTMNNIECPPIETPLHTLTFEQIIPKLSIQEDFYEPLRQAVSARDRSVSPLARYEGMSFRDYRNESRRSPSKSNSCCSSNESSSTEIFPPQRPSSFVPTLDSIPETQDHFGFTSKFATARGPRRKTNESLLYHVPTISLDYEIATRKKKDGKESSQKPLKHSKVSRSSKHDPSSQSKKKRRSTTSHHEIPHIKGHDDLESENSIEKTRCERLDPHIDHPAFDHTGTQSSAISSAIKRNPSKKSASYRIKHVDWEIFSVKASSAPVSGRSRPYPVHSPRDSPYKHSSHSGSSRSNCVDRSSGECRAVISDEVVVSDDGGSFTEAFVSFWTKSPTSSSQSSLSHHSSRLRTSSGQLHLPESSDDATQVTSTSSVKITSSVGTHSKTGKGTDSPCPITEKKPENVVVYKDEPTILFTEIMNLPVSPRGRSSAHRADKAASIRRESHPVIPQLSIPLSDPYSSPSRRHSDSGSHLSPSSKSSKMEIPKKTRSFHSARSPKKSTQHDHVRSPRYISIEGTHHKGSVVHSARVPISTCTSLSSKTKKRKPSKNIV</sequence>
<feature type="compositionally biased region" description="Basic residues" evidence="1">
    <location>
        <begin position="186"/>
        <end position="195"/>
    </location>
</feature>
<feature type="compositionally biased region" description="Basic and acidic residues" evidence="1">
    <location>
        <begin position="213"/>
        <end position="249"/>
    </location>
</feature>
<feature type="region of interest" description="Disordered" evidence="1">
    <location>
        <begin position="360"/>
        <end position="423"/>
    </location>
</feature>
<evidence type="ECO:0000313" key="2">
    <source>
        <dbReference type="EMBL" id="GKT28446.1"/>
    </source>
</evidence>
<feature type="region of interest" description="Disordered" evidence="1">
    <location>
        <begin position="175"/>
        <end position="272"/>
    </location>
</feature>
<dbReference type="EMBL" id="BQXS01000293">
    <property type="protein sequence ID" value="GKT28446.1"/>
    <property type="molecule type" value="Genomic_DNA"/>
</dbReference>
<feature type="region of interest" description="Disordered" evidence="1">
    <location>
        <begin position="1"/>
        <end position="23"/>
    </location>
</feature>
<feature type="compositionally biased region" description="Basic and acidic residues" evidence="1">
    <location>
        <begin position="458"/>
        <end position="471"/>
    </location>
</feature>
<accession>A0ABQ5K7A8</accession>
<feature type="compositionally biased region" description="Low complexity" evidence="1">
    <location>
        <begin position="99"/>
        <end position="112"/>
    </location>
</feature>
<feature type="compositionally biased region" description="Low complexity" evidence="1">
    <location>
        <begin position="360"/>
        <end position="379"/>
    </location>
</feature>
<evidence type="ECO:0000313" key="3">
    <source>
        <dbReference type="Proteomes" id="UP001057375"/>
    </source>
</evidence>
<feature type="region of interest" description="Disordered" evidence="1">
    <location>
        <begin position="90"/>
        <end position="131"/>
    </location>
</feature>